<comment type="subcellular location">
    <subcellularLocation>
        <location evidence="1">Cytoplasm</location>
    </subcellularLocation>
</comment>
<dbReference type="GO" id="GO:0043328">
    <property type="term" value="P:protein transport to vacuole involved in ubiquitin-dependent protein catabolic process via the multivesicular body sorting pathway"/>
    <property type="evidence" value="ECO:0007669"/>
    <property type="project" value="TreeGrafter"/>
</dbReference>
<evidence type="ECO:0000256" key="5">
    <source>
        <dbReference type="ARBA" id="ARBA00022490"/>
    </source>
</evidence>
<evidence type="ECO:0000256" key="3">
    <source>
        <dbReference type="ARBA" id="ARBA00017934"/>
    </source>
</evidence>
<proteinExistence type="inferred from homology"/>
<comment type="caution">
    <text evidence="9">The sequence shown here is derived from an EMBL/GenBank/DDBJ whole genome shotgun (WGS) entry which is preliminary data.</text>
</comment>
<dbReference type="EMBL" id="ML994100">
    <property type="protein sequence ID" value="KAF2199045.1"/>
    <property type="molecule type" value="Genomic_DNA"/>
</dbReference>
<evidence type="ECO:0000256" key="7">
    <source>
        <dbReference type="ARBA" id="ARBA00030094"/>
    </source>
</evidence>
<dbReference type="GO" id="GO:0000814">
    <property type="term" value="C:ESCRT II complex"/>
    <property type="evidence" value="ECO:0007669"/>
    <property type="project" value="InterPro"/>
</dbReference>
<name>A0A9P4JH08_9PLEO</name>
<dbReference type="InterPro" id="IPR036388">
    <property type="entry name" value="WH-like_DNA-bd_sf"/>
</dbReference>
<evidence type="ECO:0000313" key="10">
    <source>
        <dbReference type="Proteomes" id="UP000799536"/>
    </source>
</evidence>
<dbReference type="OrthoDB" id="245150at2759"/>
<keyword evidence="6" id="KW-0653">Protein transport</keyword>
<evidence type="ECO:0000313" key="9">
    <source>
        <dbReference type="EMBL" id="KAF2199045.1"/>
    </source>
</evidence>
<dbReference type="GO" id="GO:0042803">
    <property type="term" value="F:protein homodimerization activity"/>
    <property type="evidence" value="ECO:0007669"/>
    <property type="project" value="TreeGrafter"/>
</dbReference>
<dbReference type="Gene3D" id="1.10.10.570">
    <property type="entry name" value="Winged helix' DNA-binding domain. Chain C. Domain 1"/>
    <property type="match status" value="1"/>
</dbReference>
<accession>A0A9P4JH08</accession>
<dbReference type="SUPFAM" id="SSF46785">
    <property type="entry name" value="Winged helix' DNA-binding domain"/>
    <property type="match status" value="2"/>
</dbReference>
<evidence type="ECO:0000256" key="4">
    <source>
        <dbReference type="ARBA" id="ARBA00022448"/>
    </source>
</evidence>
<evidence type="ECO:0000256" key="8">
    <source>
        <dbReference type="SAM" id="MobiDB-lite"/>
    </source>
</evidence>
<evidence type="ECO:0000256" key="2">
    <source>
        <dbReference type="ARBA" id="ARBA00009674"/>
    </source>
</evidence>
<sequence length="233" mass="26091">MASLTPSSTASTSNLSTASILQPSTKEPSTTTPPSSSTDPTGFSFPPHYSFPPFFTLQPTLSTRQSQLSSWSTLLQSYCRHLHIFTLSLLDALETPLFYNRTLSRRLSLRDARAVVDYMCSEEGGHRAEWILASQSNSSKKGSKPASDDEKTKLYIFWRRPEEWATVIEDWVDGTGQRGTVLTLYELAESDVTKKEEFHGMEEELLRRCLGVCVKRGKAQIFGAEGEMGVKFF</sequence>
<evidence type="ECO:0000256" key="6">
    <source>
        <dbReference type="ARBA" id="ARBA00022927"/>
    </source>
</evidence>
<dbReference type="GO" id="GO:0005198">
    <property type="term" value="F:structural molecule activity"/>
    <property type="evidence" value="ECO:0007669"/>
    <property type="project" value="TreeGrafter"/>
</dbReference>
<keyword evidence="4" id="KW-0813">Transport</keyword>
<dbReference type="GO" id="GO:0016236">
    <property type="term" value="P:macroautophagy"/>
    <property type="evidence" value="ECO:0007669"/>
    <property type="project" value="UniProtKB-ARBA"/>
</dbReference>
<organism evidence="9 10">
    <name type="scientific">Delitschia confertaspora ATCC 74209</name>
    <dbReference type="NCBI Taxonomy" id="1513339"/>
    <lineage>
        <taxon>Eukaryota</taxon>
        <taxon>Fungi</taxon>
        <taxon>Dikarya</taxon>
        <taxon>Ascomycota</taxon>
        <taxon>Pezizomycotina</taxon>
        <taxon>Dothideomycetes</taxon>
        <taxon>Pleosporomycetidae</taxon>
        <taxon>Pleosporales</taxon>
        <taxon>Delitschiaceae</taxon>
        <taxon>Delitschia</taxon>
    </lineage>
</organism>
<dbReference type="FunFam" id="1.10.10.10:FF:000141">
    <property type="entry name" value="vacuolar protein-sorting-associated protein 25"/>
    <property type="match status" value="1"/>
</dbReference>
<dbReference type="PANTHER" id="PTHR13149">
    <property type="entry name" value="VACUOLAR PROTEIN SORTING-ASSOCIATED PROTEIN VPS25"/>
    <property type="match status" value="1"/>
</dbReference>
<keyword evidence="10" id="KW-1185">Reference proteome</keyword>
<feature type="region of interest" description="Disordered" evidence="8">
    <location>
        <begin position="1"/>
        <end position="42"/>
    </location>
</feature>
<dbReference type="Pfam" id="PF05871">
    <property type="entry name" value="ESCRT-II"/>
    <property type="match status" value="1"/>
</dbReference>
<protein>
    <recommendedName>
        <fullName evidence="3">Vacuolar protein-sorting-associated protein 25</fullName>
    </recommendedName>
    <alternativeName>
        <fullName evidence="7">ESCRT-II complex subunit VPS25</fullName>
    </alternativeName>
</protein>
<dbReference type="Gene3D" id="1.10.10.10">
    <property type="entry name" value="Winged helix-like DNA-binding domain superfamily/Winged helix DNA-binding domain"/>
    <property type="match status" value="1"/>
</dbReference>
<dbReference type="PANTHER" id="PTHR13149:SF0">
    <property type="entry name" value="VACUOLAR PROTEIN-SORTING-ASSOCIATED PROTEIN 25"/>
    <property type="match status" value="1"/>
</dbReference>
<comment type="similarity">
    <text evidence="2">Belongs to the VPS25 family.</text>
</comment>
<dbReference type="AlphaFoldDB" id="A0A9P4JH08"/>
<evidence type="ECO:0000256" key="1">
    <source>
        <dbReference type="ARBA" id="ARBA00004496"/>
    </source>
</evidence>
<keyword evidence="5" id="KW-0963">Cytoplasm</keyword>
<gene>
    <name evidence="9" type="ORF">GQ43DRAFT_133335</name>
</gene>
<dbReference type="InterPro" id="IPR008570">
    <property type="entry name" value="ESCRT-II_cplx_Vps25-sub"/>
</dbReference>
<dbReference type="Proteomes" id="UP000799536">
    <property type="component" value="Unassembled WGS sequence"/>
</dbReference>
<dbReference type="FunFam" id="1.10.10.570:FF:000003">
    <property type="entry name" value="Vacuolar protein-sorting-associated protein 25"/>
    <property type="match status" value="1"/>
</dbReference>
<reference evidence="9" key="1">
    <citation type="journal article" date="2020" name="Stud. Mycol.">
        <title>101 Dothideomycetes genomes: a test case for predicting lifestyles and emergence of pathogens.</title>
        <authorList>
            <person name="Haridas S."/>
            <person name="Albert R."/>
            <person name="Binder M."/>
            <person name="Bloem J."/>
            <person name="Labutti K."/>
            <person name="Salamov A."/>
            <person name="Andreopoulos B."/>
            <person name="Baker S."/>
            <person name="Barry K."/>
            <person name="Bills G."/>
            <person name="Bluhm B."/>
            <person name="Cannon C."/>
            <person name="Castanera R."/>
            <person name="Culley D."/>
            <person name="Daum C."/>
            <person name="Ezra D."/>
            <person name="Gonzalez J."/>
            <person name="Henrissat B."/>
            <person name="Kuo A."/>
            <person name="Liang C."/>
            <person name="Lipzen A."/>
            <person name="Lutzoni F."/>
            <person name="Magnuson J."/>
            <person name="Mondo S."/>
            <person name="Nolan M."/>
            <person name="Ohm R."/>
            <person name="Pangilinan J."/>
            <person name="Park H.-J."/>
            <person name="Ramirez L."/>
            <person name="Alfaro M."/>
            <person name="Sun H."/>
            <person name="Tritt A."/>
            <person name="Yoshinaga Y."/>
            <person name="Zwiers L.-H."/>
            <person name="Turgeon B."/>
            <person name="Goodwin S."/>
            <person name="Spatafora J."/>
            <person name="Crous P."/>
            <person name="Grigoriev I."/>
        </authorList>
    </citation>
    <scope>NUCLEOTIDE SEQUENCE</scope>
    <source>
        <strain evidence="9">ATCC 74209</strain>
    </source>
</reference>
<dbReference type="InterPro" id="IPR036390">
    <property type="entry name" value="WH_DNA-bd_sf"/>
</dbReference>
<dbReference type="InterPro" id="IPR014041">
    <property type="entry name" value="ESCRT-II_cplx_Vps25-sub_N"/>
</dbReference>